<dbReference type="EMBL" id="JABXXO010000008">
    <property type="protein sequence ID" value="KAF7771819.1"/>
    <property type="molecule type" value="Genomic_DNA"/>
</dbReference>
<accession>A0A8H7F1A1</accession>
<proteinExistence type="predicted"/>
<reference evidence="2 3" key="1">
    <citation type="journal article" name="Sci. Rep.">
        <title>Telomere-to-telomere assembled and centromere annotated genomes of the two main subspecies of the button mushroom Agaricus bisporus reveal especially polymorphic chromosome ends.</title>
        <authorList>
            <person name="Sonnenberg A.S.M."/>
            <person name="Sedaghat-Telgerd N."/>
            <person name="Lavrijssen B."/>
            <person name="Ohm R.A."/>
            <person name="Hendrickx P.M."/>
            <person name="Scholtmeijer K."/>
            <person name="Baars J.J.P."/>
            <person name="van Peer A."/>
        </authorList>
    </citation>
    <scope>NUCLEOTIDE SEQUENCE [LARGE SCALE GENOMIC DNA]</scope>
    <source>
        <strain evidence="2 3">H119_p4</strain>
    </source>
</reference>
<gene>
    <name evidence="2" type="ORF">Agabi119p4_6130</name>
</gene>
<sequence length="801" mass="91215">MHPELKHALEANLSALEVIRLFIKHHSGSIEGRIELLPRRNFKHSDSSFWDCWTPLFRRLPSYWSPWLESPPSSEAFLSIHKDLTRNVVSWLCDSGRRSDVYLIEEAQTRTENVNENYRANAFASICYEAHRFGLPLLNSPNTDIFTICAALAAYYPPFRCILAKTLIDDPEVLNLPTRTQFKKLIYKPWKALQISHPQYIAAPPVIVLRWCGSTFWTWDEELLRSIYEFASPRHALPLLWIISFSPKFKLPTIQDVFHPFQFPPLTRLPVSYNDAPADTKLFLHYRFSILRQKHKKMFLDDEVWPSEEQMSHLTRIFSGSFDSVDVVIQFIDWEGNGGPKAHMETFLAYMVDSPSPSDEQPYCALDYFYTRALSAIPPDLLSIVKRVLGVCYFKPFSLVTSFQLACLLSDCGHDNVLNVLPHLCRWALILGTDYEDEIARYTPSPFFRGFLKDGQRSRHFNIPKSEIRFLAFEVSLRIVGHSSHPSELLKPVGRPALKAHGSEIAEFMYYALDTFYNVPDAEWIFKLRRFDFRCLAHSWRTSDGFHLILFVKSLYAWDKDNSPNIVRVKPAGPLDSQFIEKCEGLAAPLDLEEKAGWWELCPTGPKYVLLGYEAGTVLVVLATRGPGQHAARLVHRRFLPQTRNFYSQNPRLFRYNPALAAPRWVNSKNPDPEDTPENEHDKSEDNNRKPETENEVEHESVSSSALSASTASTSSSLSLTPPPSSSLSSPNPGSGPIAKQSVPKNYPQLLALPIARRPLVPGFYKAVELKEYGELTNLQGLSHLLAKRMLQGTTSIGSIG</sequence>
<comment type="caution">
    <text evidence="2">The sequence shown here is derived from an EMBL/GenBank/DDBJ whole genome shotgun (WGS) entry which is preliminary data.</text>
</comment>
<feature type="compositionally biased region" description="Low complexity" evidence="1">
    <location>
        <begin position="703"/>
        <end position="731"/>
    </location>
</feature>
<feature type="region of interest" description="Disordered" evidence="1">
    <location>
        <begin position="664"/>
        <end position="742"/>
    </location>
</feature>
<protein>
    <submittedName>
        <fullName evidence="2">Uncharacterized protein</fullName>
    </submittedName>
</protein>
<evidence type="ECO:0000256" key="1">
    <source>
        <dbReference type="SAM" id="MobiDB-lite"/>
    </source>
</evidence>
<dbReference type="Proteomes" id="UP000629468">
    <property type="component" value="Unassembled WGS sequence"/>
</dbReference>
<evidence type="ECO:0000313" key="3">
    <source>
        <dbReference type="Proteomes" id="UP000629468"/>
    </source>
</evidence>
<dbReference type="AlphaFoldDB" id="A0A8H7F1A1"/>
<organism evidence="2 3">
    <name type="scientific">Agaricus bisporus var. burnettii</name>
    <dbReference type="NCBI Taxonomy" id="192524"/>
    <lineage>
        <taxon>Eukaryota</taxon>
        <taxon>Fungi</taxon>
        <taxon>Dikarya</taxon>
        <taxon>Basidiomycota</taxon>
        <taxon>Agaricomycotina</taxon>
        <taxon>Agaricomycetes</taxon>
        <taxon>Agaricomycetidae</taxon>
        <taxon>Agaricales</taxon>
        <taxon>Agaricineae</taxon>
        <taxon>Agaricaceae</taxon>
        <taxon>Agaricus</taxon>
    </lineage>
</organism>
<feature type="compositionally biased region" description="Basic and acidic residues" evidence="1">
    <location>
        <begin position="678"/>
        <end position="701"/>
    </location>
</feature>
<evidence type="ECO:0000313" key="2">
    <source>
        <dbReference type="EMBL" id="KAF7771819.1"/>
    </source>
</evidence>
<name>A0A8H7F1A1_AGABI</name>